<reference evidence="4" key="2">
    <citation type="journal article" date="2021" name="PeerJ">
        <title>Extensive microbial diversity within the chicken gut microbiome revealed by metagenomics and culture.</title>
        <authorList>
            <person name="Gilroy R."/>
            <person name="Ravi A."/>
            <person name="Getino M."/>
            <person name="Pursley I."/>
            <person name="Horton D.L."/>
            <person name="Alikhan N.F."/>
            <person name="Baker D."/>
            <person name="Gharbi K."/>
            <person name="Hall N."/>
            <person name="Watson M."/>
            <person name="Adriaenssens E.M."/>
            <person name="Foster-Nyarko E."/>
            <person name="Jarju S."/>
            <person name="Secka A."/>
            <person name="Antonio M."/>
            <person name="Oren A."/>
            <person name="Chaudhuri R.R."/>
            <person name="La Ragione R."/>
            <person name="Hildebrand F."/>
            <person name="Pallen M.J."/>
        </authorList>
    </citation>
    <scope>NUCLEOTIDE SEQUENCE</scope>
    <source>
        <strain evidence="4">1370</strain>
    </source>
</reference>
<dbReference type="InterPro" id="IPR053905">
    <property type="entry name" value="EF-G-like_DII"/>
</dbReference>
<dbReference type="InterPro" id="IPR020568">
    <property type="entry name" value="Ribosomal_Su5_D2-typ_SF"/>
</dbReference>
<dbReference type="PANTHER" id="PTHR43261">
    <property type="entry name" value="TRANSLATION ELONGATION FACTOR G-RELATED"/>
    <property type="match status" value="1"/>
</dbReference>
<dbReference type="Gene3D" id="2.40.30.10">
    <property type="entry name" value="Translation factors"/>
    <property type="match status" value="1"/>
</dbReference>
<dbReference type="FunFam" id="3.30.70.240:FF:000001">
    <property type="entry name" value="Elongation factor G"/>
    <property type="match status" value="1"/>
</dbReference>
<dbReference type="InterPro" id="IPR041095">
    <property type="entry name" value="EFG_II"/>
</dbReference>
<dbReference type="FunFam" id="3.30.230.10:FF:000003">
    <property type="entry name" value="Elongation factor G"/>
    <property type="match status" value="1"/>
</dbReference>
<comment type="caution">
    <text evidence="4">The sequence shown here is derived from an EMBL/GenBank/DDBJ whole genome shotgun (WGS) entry which is preliminary data.</text>
</comment>
<evidence type="ECO:0000313" key="5">
    <source>
        <dbReference type="Proteomes" id="UP000823960"/>
    </source>
</evidence>
<dbReference type="EMBL" id="DVOL01000104">
    <property type="protein sequence ID" value="HIV11447.1"/>
    <property type="molecule type" value="Genomic_DNA"/>
</dbReference>
<dbReference type="NCBIfam" id="NF009381">
    <property type="entry name" value="PRK12740.1-5"/>
    <property type="match status" value="1"/>
</dbReference>
<sequence>MKNYDSSHIKNITIAGHSGSGKTSLCEALLYKAGVTDRLGKTQDGNTVSDYTPIEVSKKCSIYTSLSFYERDGYKVNILDTPGLFDYAGGLVEGVFAADCVMIAVSAKSGIHVGTKKAYDAAVAHKTPHMFVVTKIDDENANFSNVLTSLKIEFGSNVCPLVVPIIKDSKIVSYYDLLEMKNYKYGPKGERIDAGEPDPTYRIDGLLEAMAEAVAETDEELMLKFLDGEKLTHDELVSGIHNGINSGMITPVTCVSSTNLEGVDLLIEHITKLFPSAHEMGGVKATDSSGKEGRIVCENDAPLSAFVFKTVADPFVGKMSFIKVISGKIESNKEVVNATTGGTEKVGKLLNLVGKKQFEVPSASAGDIVVATKMSVNTGDTVCDPARVVSFDRLVFPRPCYSVCVKAKSQGDESKISNAIQRLLEEDRTLSYSQDDTTFEQILSGLGEQHIESTLSKLKTGFGVDVITSTPKVSYKETIRKKVKVQGRHKKQSGGHGQYGDVWIEFEPCDSDELVFEENVFGGAVPRNFFPAVEKGLQDCMKKGVLAGFPVVGVKATLVDGSYHPVDSSEMSFKLAAAIAFKEGMKQAGPVLLEPIASLEVTVPDSNTGDMMGELNKRRGRVLGMNPAKKGLTTIVAEVPESEMHDFAMTVRQMTRGMGEFSMERLRYEQLPPMLAADVIAKFKVDDE</sequence>
<dbReference type="InterPro" id="IPR047872">
    <property type="entry name" value="EFG_IV"/>
</dbReference>
<dbReference type="SUPFAM" id="SSF54980">
    <property type="entry name" value="EF-G C-terminal domain-like"/>
    <property type="match status" value="2"/>
</dbReference>
<dbReference type="SUPFAM" id="SSF52540">
    <property type="entry name" value="P-loop containing nucleoside triphosphate hydrolases"/>
    <property type="match status" value="1"/>
</dbReference>
<name>A0A9D1NRF1_9FIRM</name>
<keyword evidence="4" id="KW-0648">Protein biosynthesis</keyword>
<dbReference type="Gene3D" id="3.30.230.10">
    <property type="match status" value="1"/>
</dbReference>
<dbReference type="InterPro" id="IPR035649">
    <property type="entry name" value="EFG_V"/>
</dbReference>
<dbReference type="PANTHER" id="PTHR43261:SF6">
    <property type="entry name" value="ELONGATION FACTOR G-LIKE PROTEIN"/>
    <property type="match status" value="1"/>
</dbReference>
<keyword evidence="1" id="KW-0547">Nucleotide-binding</keyword>
<proteinExistence type="predicted"/>
<evidence type="ECO:0000313" key="4">
    <source>
        <dbReference type="EMBL" id="HIV11447.1"/>
    </source>
</evidence>
<dbReference type="CDD" id="cd04088">
    <property type="entry name" value="EFG_mtEFG_II"/>
    <property type="match status" value="1"/>
</dbReference>
<dbReference type="InterPro" id="IPR035647">
    <property type="entry name" value="EFG_III/V"/>
</dbReference>
<dbReference type="Proteomes" id="UP000823960">
    <property type="component" value="Unassembled WGS sequence"/>
</dbReference>
<dbReference type="GO" id="GO:0032790">
    <property type="term" value="P:ribosome disassembly"/>
    <property type="evidence" value="ECO:0007669"/>
    <property type="project" value="TreeGrafter"/>
</dbReference>
<gene>
    <name evidence="4" type="ORF">IAD28_07130</name>
</gene>
<dbReference type="SUPFAM" id="SSF54211">
    <property type="entry name" value="Ribosomal protein S5 domain 2-like"/>
    <property type="match status" value="1"/>
</dbReference>
<reference evidence="4" key="1">
    <citation type="submission" date="2020-10" db="EMBL/GenBank/DDBJ databases">
        <authorList>
            <person name="Gilroy R."/>
        </authorList>
    </citation>
    <scope>NUCLEOTIDE SEQUENCE</scope>
    <source>
        <strain evidence="4">1370</strain>
    </source>
</reference>
<dbReference type="InterPro" id="IPR000640">
    <property type="entry name" value="EFG_V-like"/>
</dbReference>
<dbReference type="Gene3D" id="3.30.70.240">
    <property type="match status" value="1"/>
</dbReference>
<dbReference type="InterPro" id="IPR027417">
    <property type="entry name" value="P-loop_NTPase"/>
</dbReference>
<dbReference type="Gene3D" id="3.40.50.300">
    <property type="entry name" value="P-loop containing nucleotide triphosphate hydrolases"/>
    <property type="match status" value="1"/>
</dbReference>
<protein>
    <submittedName>
        <fullName evidence="4">Elongation factor G</fullName>
    </submittedName>
</protein>
<dbReference type="GO" id="GO:0003924">
    <property type="term" value="F:GTPase activity"/>
    <property type="evidence" value="ECO:0007669"/>
    <property type="project" value="InterPro"/>
</dbReference>
<evidence type="ECO:0000259" key="3">
    <source>
        <dbReference type="PROSITE" id="PS51722"/>
    </source>
</evidence>
<dbReference type="Pfam" id="PF14492">
    <property type="entry name" value="EFG_III"/>
    <property type="match status" value="1"/>
</dbReference>
<keyword evidence="2" id="KW-0342">GTP-binding</keyword>
<dbReference type="PROSITE" id="PS51722">
    <property type="entry name" value="G_TR_2"/>
    <property type="match status" value="1"/>
</dbReference>
<dbReference type="CDD" id="cd01434">
    <property type="entry name" value="EFG_mtEFG1_IV"/>
    <property type="match status" value="1"/>
</dbReference>
<keyword evidence="4" id="KW-0251">Elongation factor</keyword>
<dbReference type="NCBIfam" id="TIGR00231">
    <property type="entry name" value="small_GTP"/>
    <property type="match status" value="1"/>
</dbReference>
<dbReference type="GO" id="GO:0005525">
    <property type="term" value="F:GTP binding"/>
    <property type="evidence" value="ECO:0007669"/>
    <property type="project" value="UniProtKB-KW"/>
</dbReference>
<dbReference type="GO" id="GO:0003746">
    <property type="term" value="F:translation elongation factor activity"/>
    <property type="evidence" value="ECO:0007669"/>
    <property type="project" value="UniProtKB-KW"/>
</dbReference>
<feature type="domain" description="Tr-type G" evidence="3">
    <location>
        <begin position="7"/>
        <end position="278"/>
    </location>
</feature>
<dbReference type="AlphaFoldDB" id="A0A9D1NRF1"/>
<dbReference type="Gene3D" id="3.30.70.870">
    <property type="entry name" value="Elongation Factor G (Translational Gtpase), domain 3"/>
    <property type="match status" value="1"/>
</dbReference>
<dbReference type="SUPFAM" id="SSF50447">
    <property type="entry name" value="Translation proteins"/>
    <property type="match status" value="1"/>
</dbReference>
<dbReference type="InterPro" id="IPR009000">
    <property type="entry name" value="Transl_B-barrel_sf"/>
</dbReference>
<evidence type="ECO:0000256" key="2">
    <source>
        <dbReference type="ARBA" id="ARBA00023134"/>
    </source>
</evidence>
<dbReference type="SMART" id="SM00838">
    <property type="entry name" value="EFG_C"/>
    <property type="match status" value="1"/>
</dbReference>
<dbReference type="Pfam" id="PF03764">
    <property type="entry name" value="EFG_IV"/>
    <property type="match status" value="1"/>
</dbReference>
<dbReference type="InterPro" id="IPR014721">
    <property type="entry name" value="Ribsml_uS5_D2-typ_fold_subgr"/>
</dbReference>
<organism evidence="4 5">
    <name type="scientific">Candidatus Faeciplasma avium</name>
    <dbReference type="NCBI Taxonomy" id="2840798"/>
    <lineage>
        <taxon>Bacteria</taxon>
        <taxon>Bacillati</taxon>
        <taxon>Bacillota</taxon>
        <taxon>Clostridia</taxon>
        <taxon>Eubacteriales</taxon>
        <taxon>Oscillospiraceae</taxon>
        <taxon>Oscillospiraceae incertae sedis</taxon>
        <taxon>Candidatus Faeciplasma</taxon>
    </lineage>
</organism>
<dbReference type="InterPro" id="IPR000795">
    <property type="entry name" value="T_Tr_GTP-bd_dom"/>
</dbReference>
<dbReference type="Pfam" id="PF00679">
    <property type="entry name" value="EFG_C"/>
    <property type="match status" value="1"/>
</dbReference>
<dbReference type="InterPro" id="IPR005517">
    <property type="entry name" value="Transl_elong_EFG/EF2_IV"/>
</dbReference>
<dbReference type="Pfam" id="PF00009">
    <property type="entry name" value="GTP_EFTU"/>
    <property type="match status" value="1"/>
</dbReference>
<dbReference type="CDD" id="cd03713">
    <property type="entry name" value="EFG_mtEFG_C"/>
    <property type="match status" value="1"/>
</dbReference>
<evidence type="ECO:0000256" key="1">
    <source>
        <dbReference type="ARBA" id="ARBA00022741"/>
    </source>
</evidence>
<dbReference type="Pfam" id="PF22042">
    <property type="entry name" value="EF-G_D2"/>
    <property type="match status" value="1"/>
</dbReference>
<dbReference type="SMART" id="SM00889">
    <property type="entry name" value="EFG_IV"/>
    <property type="match status" value="1"/>
</dbReference>
<accession>A0A9D1NRF1</accession>
<dbReference type="InterPro" id="IPR005225">
    <property type="entry name" value="Small_GTP-bd"/>
</dbReference>